<evidence type="ECO:0000259" key="14">
    <source>
        <dbReference type="Pfam" id="PF01507"/>
    </source>
</evidence>
<protein>
    <recommendedName>
        <fullName evidence="2">FAD synthase</fullName>
        <ecNumber evidence="2">2.7.7.2</ecNumber>
    </recommendedName>
    <alternativeName>
        <fullName evidence="10">FAD pyrophosphorylase</fullName>
    </alternativeName>
    <alternativeName>
        <fullName evidence="11">FMN adenylyltransferase</fullName>
    </alternativeName>
</protein>
<sequence length="358" mass="39137">MAHPTSSSSASGPSSSISITSGWLDSVDAVYHLFEQPELRSRYPSLATKVKEGVQLCEEVIKELGLEHCALSFNGGKDCTVIVHMLAAVLRRLTGLTTSTEGPLVSLPSVYITCPSPFPILESFIRASQVRYNLDLVTVPGDMKDGLVEYFDGGGEAGVPPLESRREEQGQDRRREVEGRHKRGTKAIFIGTRRTDPMGDTLTPRKWTDPSWPKVERIHPILDWDYADVWEFLRCPALGHSPADASDKTMNSRQSVERNRRTTAKDEEDGYGTAGGGQEGVPYCRLYDEGFTSLGSTFNTFPNPLLQIEEGEQNVPNGHDHSSSSGSGSGSGGSTFRPAWQLKDGSSERAGRGDKSKK</sequence>
<keyword evidence="6" id="KW-0548">Nucleotidyltransferase</keyword>
<dbReference type="GO" id="GO:0006747">
    <property type="term" value="P:FAD biosynthetic process"/>
    <property type="evidence" value="ECO:0007669"/>
    <property type="project" value="TreeGrafter"/>
</dbReference>
<feature type="region of interest" description="Disordered" evidence="13">
    <location>
        <begin position="312"/>
        <end position="358"/>
    </location>
</feature>
<feature type="region of interest" description="Disordered" evidence="13">
    <location>
        <begin position="240"/>
        <end position="279"/>
    </location>
</feature>
<evidence type="ECO:0000256" key="7">
    <source>
        <dbReference type="ARBA" id="ARBA00022741"/>
    </source>
</evidence>
<keyword evidence="8" id="KW-0274">FAD</keyword>
<dbReference type="STRING" id="1684307.A0A316U1R2"/>
<reference evidence="15 16" key="1">
    <citation type="journal article" date="2018" name="Mol. Biol. Evol.">
        <title>Broad Genomic Sampling Reveals a Smut Pathogenic Ancestry of the Fungal Clade Ustilaginomycotina.</title>
        <authorList>
            <person name="Kijpornyongpan T."/>
            <person name="Mondo S.J."/>
            <person name="Barry K."/>
            <person name="Sandor L."/>
            <person name="Lee J."/>
            <person name="Lipzen A."/>
            <person name="Pangilinan J."/>
            <person name="LaButti K."/>
            <person name="Hainaut M."/>
            <person name="Henrissat B."/>
            <person name="Grigoriev I.V."/>
            <person name="Spatafora J.W."/>
            <person name="Aime M.C."/>
        </authorList>
    </citation>
    <scope>NUCLEOTIDE SEQUENCE [LARGE SCALE GENOMIC DNA]</scope>
    <source>
        <strain evidence="15 16">MCA 4718</strain>
    </source>
</reference>
<proteinExistence type="predicted"/>
<keyword evidence="7" id="KW-0547">Nucleotide-binding</keyword>
<feature type="domain" description="Phosphoadenosine phosphosulphate reductase" evidence="14">
    <location>
        <begin position="69"/>
        <end position="234"/>
    </location>
</feature>
<dbReference type="GO" id="GO:0003919">
    <property type="term" value="F:FMN adenylyltransferase activity"/>
    <property type="evidence" value="ECO:0007669"/>
    <property type="project" value="UniProtKB-EC"/>
</dbReference>
<accession>A0A316U1R2</accession>
<evidence type="ECO:0000256" key="9">
    <source>
        <dbReference type="ARBA" id="ARBA00022840"/>
    </source>
</evidence>
<dbReference type="PANTHER" id="PTHR23293">
    <property type="entry name" value="FAD SYNTHETASE-RELATED FMN ADENYLYLTRANSFERASE"/>
    <property type="match status" value="1"/>
</dbReference>
<evidence type="ECO:0000256" key="2">
    <source>
        <dbReference type="ARBA" id="ARBA00012393"/>
    </source>
</evidence>
<organism evidence="15 16">
    <name type="scientific">Pseudomicrostroma glucosiphilum</name>
    <dbReference type="NCBI Taxonomy" id="1684307"/>
    <lineage>
        <taxon>Eukaryota</taxon>
        <taxon>Fungi</taxon>
        <taxon>Dikarya</taxon>
        <taxon>Basidiomycota</taxon>
        <taxon>Ustilaginomycotina</taxon>
        <taxon>Exobasidiomycetes</taxon>
        <taxon>Microstromatales</taxon>
        <taxon>Microstromatales incertae sedis</taxon>
        <taxon>Pseudomicrostroma</taxon>
    </lineage>
</organism>
<evidence type="ECO:0000256" key="8">
    <source>
        <dbReference type="ARBA" id="ARBA00022827"/>
    </source>
</evidence>
<keyword evidence="3" id="KW-0285">Flavoprotein</keyword>
<dbReference type="AlphaFoldDB" id="A0A316U1R2"/>
<evidence type="ECO:0000256" key="6">
    <source>
        <dbReference type="ARBA" id="ARBA00022695"/>
    </source>
</evidence>
<keyword evidence="5" id="KW-0808">Transferase</keyword>
<dbReference type="CDD" id="cd23948">
    <property type="entry name" value="FAD_synthase"/>
    <property type="match status" value="1"/>
</dbReference>
<feature type="compositionally biased region" description="Basic and acidic residues" evidence="13">
    <location>
        <begin position="163"/>
        <end position="179"/>
    </location>
</feature>
<gene>
    <name evidence="15" type="ORF">BCV69DRAFT_288100</name>
</gene>
<dbReference type="Proteomes" id="UP000245942">
    <property type="component" value="Unassembled WGS sequence"/>
</dbReference>
<evidence type="ECO:0000256" key="4">
    <source>
        <dbReference type="ARBA" id="ARBA00022643"/>
    </source>
</evidence>
<dbReference type="PANTHER" id="PTHR23293:SF9">
    <property type="entry name" value="FAD SYNTHASE"/>
    <property type="match status" value="1"/>
</dbReference>
<evidence type="ECO:0000256" key="10">
    <source>
        <dbReference type="ARBA" id="ARBA00031145"/>
    </source>
</evidence>
<dbReference type="GeneID" id="37015340"/>
<comment type="pathway">
    <text evidence="1">Cofactor biosynthesis; FAD biosynthesis; FAD from FMN: step 1/1.</text>
</comment>
<keyword evidence="9" id="KW-0067">ATP-binding</keyword>
<dbReference type="EMBL" id="KZ819332">
    <property type="protein sequence ID" value="PWN19227.1"/>
    <property type="molecule type" value="Genomic_DNA"/>
</dbReference>
<dbReference type="GO" id="GO:0005524">
    <property type="term" value="F:ATP binding"/>
    <property type="evidence" value="ECO:0007669"/>
    <property type="project" value="UniProtKB-KW"/>
</dbReference>
<dbReference type="EC" id="2.7.7.2" evidence="2"/>
<name>A0A316U1R2_9BASI</name>
<keyword evidence="4" id="KW-0288">FMN</keyword>
<evidence type="ECO:0000256" key="5">
    <source>
        <dbReference type="ARBA" id="ARBA00022679"/>
    </source>
</evidence>
<dbReference type="SUPFAM" id="SSF52402">
    <property type="entry name" value="Adenine nucleotide alpha hydrolases-like"/>
    <property type="match status" value="1"/>
</dbReference>
<comment type="catalytic activity">
    <reaction evidence="12">
        <text>FMN + ATP + H(+) = FAD + diphosphate</text>
        <dbReference type="Rhea" id="RHEA:17237"/>
        <dbReference type="ChEBI" id="CHEBI:15378"/>
        <dbReference type="ChEBI" id="CHEBI:30616"/>
        <dbReference type="ChEBI" id="CHEBI:33019"/>
        <dbReference type="ChEBI" id="CHEBI:57692"/>
        <dbReference type="ChEBI" id="CHEBI:58210"/>
        <dbReference type="EC" id="2.7.7.2"/>
    </reaction>
</comment>
<evidence type="ECO:0000313" key="16">
    <source>
        <dbReference type="Proteomes" id="UP000245942"/>
    </source>
</evidence>
<keyword evidence="15" id="KW-0378">Hydrolase</keyword>
<evidence type="ECO:0000256" key="1">
    <source>
        <dbReference type="ARBA" id="ARBA00004726"/>
    </source>
</evidence>
<dbReference type="InterPro" id="IPR014729">
    <property type="entry name" value="Rossmann-like_a/b/a_fold"/>
</dbReference>
<dbReference type="OrthoDB" id="270728at2759"/>
<dbReference type="Gene3D" id="3.40.50.620">
    <property type="entry name" value="HUPs"/>
    <property type="match status" value="1"/>
</dbReference>
<evidence type="ECO:0000256" key="11">
    <source>
        <dbReference type="ARBA" id="ARBA00031871"/>
    </source>
</evidence>
<feature type="compositionally biased region" description="Basic and acidic residues" evidence="13">
    <location>
        <begin position="255"/>
        <end position="265"/>
    </location>
</feature>
<dbReference type="RefSeq" id="XP_025346387.1">
    <property type="nucleotide sequence ID" value="XM_025493606.1"/>
</dbReference>
<feature type="region of interest" description="Disordered" evidence="13">
    <location>
        <begin position="154"/>
        <end position="182"/>
    </location>
</feature>
<evidence type="ECO:0000256" key="12">
    <source>
        <dbReference type="ARBA" id="ARBA00049494"/>
    </source>
</evidence>
<evidence type="ECO:0000313" key="15">
    <source>
        <dbReference type="EMBL" id="PWN19227.1"/>
    </source>
</evidence>
<keyword evidence="16" id="KW-1185">Reference proteome</keyword>
<dbReference type="GO" id="GO:0016787">
    <property type="term" value="F:hydrolase activity"/>
    <property type="evidence" value="ECO:0007669"/>
    <property type="project" value="UniProtKB-KW"/>
</dbReference>
<feature type="compositionally biased region" description="Basic and acidic residues" evidence="13">
    <location>
        <begin position="345"/>
        <end position="358"/>
    </location>
</feature>
<evidence type="ECO:0000256" key="13">
    <source>
        <dbReference type="SAM" id="MobiDB-lite"/>
    </source>
</evidence>
<dbReference type="Pfam" id="PF01507">
    <property type="entry name" value="PAPS_reduct"/>
    <property type="match status" value="1"/>
</dbReference>
<dbReference type="InterPro" id="IPR002500">
    <property type="entry name" value="PAPS_reduct_dom"/>
</dbReference>
<evidence type="ECO:0000256" key="3">
    <source>
        <dbReference type="ARBA" id="ARBA00022630"/>
    </source>
</evidence>